<feature type="compositionally biased region" description="Pro residues" evidence="1">
    <location>
        <begin position="13"/>
        <end position="25"/>
    </location>
</feature>
<feature type="compositionally biased region" description="Polar residues" evidence="1">
    <location>
        <begin position="557"/>
        <end position="566"/>
    </location>
</feature>
<dbReference type="Pfam" id="PF14111">
    <property type="entry name" value="DUF4283"/>
    <property type="match status" value="1"/>
</dbReference>
<name>A0AAV9EIY3_ACOCL</name>
<dbReference type="PANTHER" id="PTHR31286">
    <property type="entry name" value="GLYCINE-RICH CELL WALL STRUCTURAL PROTEIN 1.8-LIKE"/>
    <property type="match status" value="1"/>
</dbReference>
<feature type="domain" description="DUF4283" evidence="2">
    <location>
        <begin position="255"/>
        <end position="336"/>
    </location>
</feature>
<gene>
    <name evidence="3" type="ORF">QJS10_CPA06g01306</name>
</gene>
<evidence type="ECO:0000259" key="2">
    <source>
        <dbReference type="Pfam" id="PF14111"/>
    </source>
</evidence>
<dbReference type="Proteomes" id="UP001180020">
    <property type="component" value="Unassembled WGS sequence"/>
</dbReference>
<dbReference type="PANTHER" id="PTHR31286:SF180">
    <property type="entry name" value="OS10G0362600 PROTEIN"/>
    <property type="match status" value="1"/>
</dbReference>
<dbReference type="AlphaFoldDB" id="A0AAV9EIY3"/>
<comment type="caution">
    <text evidence="3">The sequence shown here is derived from an EMBL/GenBank/DDBJ whole genome shotgun (WGS) entry which is preliminary data.</text>
</comment>
<evidence type="ECO:0000313" key="3">
    <source>
        <dbReference type="EMBL" id="KAK1313474.1"/>
    </source>
</evidence>
<reference evidence="3" key="1">
    <citation type="journal article" date="2023" name="Nat. Commun.">
        <title>Diploid and tetraploid genomes of Acorus and the evolution of monocots.</title>
        <authorList>
            <person name="Ma L."/>
            <person name="Liu K.W."/>
            <person name="Li Z."/>
            <person name="Hsiao Y.Y."/>
            <person name="Qi Y."/>
            <person name="Fu T."/>
            <person name="Tang G.D."/>
            <person name="Zhang D."/>
            <person name="Sun W.H."/>
            <person name="Liu D.K."/>
            <person name="Li Y."/>
            <person name="Chen G.Z."/>
            <person name="Liu X.D."/>
            <person name="Liao X.Y."/>
            <person name="Jiang Y.T."/>
            <person name="Yu X."/>
            <person name="Hao Y."/>
            <person name="Huang J."/>
            <person name="Zhao X.W."/>
            <person name="Ke S."/>
            <person name="Chen Y.Y."/>
            <person name="Wu W.L."/>
            <person name="Hsu J.L."/>
            <person name="Lin Y.F."/>
            <person name="Huang M.D."/>
            <person name="Li C.Y."/>
            <person name="Huang L."/>
            <person name="Wang Z.W."/>
            <person name="Zhao X."/>
            <person name="Zhong W.Y."/>
            <person name="Peng D.H."/>
            <person name="Ahmad S."/>
            <person name="Lan S."/>
            <person name="Zhang J.S."/>
            <person name="Tsai W.C."/>
            <person name="Van de Peer Y."/>
            <person name="Liu Z.J."/>
        </authorList>
    </citation>
    <scope>NUCLEOTIDE SEQUENCE</scope>
    <source>
        <strain evidence="3">CP</strain>
    </source>
</reference>
<feature type="region of interest" description="Disordered" evidence="1">
    <location>
        <begin position="100"/>
        <end position="197"/>
    </location>
</feature>
<keyword evidence="4" id="KW-1185">Reference proteome</keyword>
<evidence type="ECO:0000313" key="4">
    <source>
        <dbReference type="Proteomes" id="UP001180020"/>
    </source>
</evidence>
<evidence type="ECO:0000256" key="1">
    <source>
        <dbReference type="SAM" id="MobiDB-lite"/>
    </source>
</evidence>
<protein>
    <recommendedName>
        <fullName evidence="2">DUF4283 domain-containing protein</fullName>
    </recommendedName>
</protein>
<dbReference type="EMBL" id="JAUJYO010000006">
    <property type="protein sequence ID" value="KAK1313474.1"/>
    <property type="molecule type" value="Genomic_DNA"/>
</dbReference>
<accession>A0AAV9EIY3</accession>
<sequence>MPVMPSVGGDLPPALPPPPPVPPSPAISSSPSVNPSPPMPSFPLVSLPLALALSGVISSHSLKPLSPVTPSDDVASSSFSHAPQDGVSGSALEVLPQAGGSEVFSANGPSMEQHKASSSSAPKVAVVAGVPLPPLKGNPKTVKESQPVSSASKDKSIQIEPNTSKSILPNPQSKHQKEGTSQTTKPAPQIGSRPRNQKINVPLPEVNVASRQWASLFTTVESKSQHTTIEYYPPEMDCSQKFAVLEEEEVFEAQKAWGFILVGYVWGKSPVYIPFLQFIRRLWNPKGEITLTLQGNGFFMVKFSLEEDLLKVLEGGPWTMDNRPFVIQKWARNTKLELKRLTSIPIWIKFPNLPLHFWSRTCIGKIASLIGTPLYMDTPTATRSRTAFARVCVEFTAGDDLPDEVFVQIQNGDRQAVRVTYDWKPEACSHCNTFGHDAALCCKKPRLIPSPTQEGSANDGSFVEASYKKKGSKQHDSSEENLASKQQLTPYSSQNPSKSIQGEKQPPKSIQGEKQPPKSIQGEKQSIQEAKQSVQGKKQSYPEVNIPKNIPEERQGSIASEGQNSKEVVVSLVTAVESSICN</sequence>
<reference evidence="3" key="2">
    <citation type="submission" date="2023-06" db="EMBL/GenBank/DDBJ databases">
        <authorList>
            <person name="Ma L."/>
            <person name="Liu K.-W."/>
            <person name="Li Z."/>
            <person name="Hsiao Y.-Y."/>
            <person name="Qi Y."/>
            <person name="Fu T."/>
            <person name="Tang G."/>
            <person name="Zhang D."/>
            <person name="Sun W.-H."/>
            <person name="Liu D.-K."/>
            <person name="Li Y."/>
            <person name="Chen G.-Z."/>
            <person name="Liu X.-D."/>
            <person name="Liao X.-Y."/>
            <person name="Jiang Y.-T."/>
            <person name="Yu X."/>
            <person name="Hao Y."/>
            <person name="Huang J."/>
            <person name="Zhao X.-W."/>
            <person name="Ke S."/>
            <person name="Chen Y.-Y."/>
            <person name="Wu W.-L."/>
            <person name="Hsu J.-L."/>
            <person name="Lin Y.-F."/>
            <person name="Huang M.-D."/>
            <person name="Li C.-Y."/>
            <person name="Huang L."/>
            <person name="Wang Z.-W."/>
            <person name="Zhao X."/>
            <person name="Zhong W.-Y."/>
            <person name="Peng D.-H."/>
            <person name="Ahmad S."/>
            <person name="Lan S."/>
            <person name="Zhang J.-S."/>
            <person name="Tsai W.-C."/>
            <person name="Van De Peer Y."/>
            <person name="Liu Z.-J."/>
        </authorList>
    </citation>
    <scope>NUCLEOTIDE SEQUENCE</scope>
    <source>
        <strain evidence="3">CP</strain>
        <tissue evidence="3">Leaves</tissue>
    </source>
</reference>
<feature type="region of interest" description="Disordered" evidence="1">
    <location>
        <begin position="466"/>
        <end position="566"/>
    </location>
</feature>
<feature type="compositionally biased region" description="Polar residues" evidence="1">
    <location>
        <begin position="480"/>
        <end position="502"/>
    </location>
</feature>
<feature type="region of interest" description="Disordered" evidence="1">
    <location>
        <begin position="61"/>
        <end position="87"/>
    </location>
</feature>
<dbReference type="InterPro" id="IPR040256">
    <property type="entry name" value="At4g02000-like"/>
</dbReference>
<proteinExistence type="predicted"/>
<feature type="compositionally biased region" description="Polar residues" evidence="1">
    <location>
        <begin position="159"/>
        <end position="186"/>
    </location>
</feature>
<organism evidence="3 4">
    <name type="scientific">Acorus calamus</name>
    <name type="common">Sweet flag</name>
    <dbReference type="NCBI Taxonomy" id="4465"/>
    <lineage>
        <taxon>Eukaryota</taxon>
        <taxon>Viridiplantae</taxon>
        <taxon>Streptophyta</taxon>
        <taxon>Embryophyta</taxon>
        <taxon>Tracheophyta</taxon>
        <taxon>Spermatophyta</taxon>
        <taxon>Magnoliopsida</taxon>
        <taxon>Liliopsida</taxon>
        <taxon>Acoraceae</taxon>
        <taxon>Acorus</taxon>
    </lineage>
</organism>
<feature type="compositionally biased region" description="Low complexity" evidence="1">
    <location>
        <begin position="116"/>
        <end position="130"/>
    </location>
</feature>
<feature type="region of interest" description="Disordered" evidence="1">
    <location>
        <begin position="1"/>
        <end position="40"/>
    </location>
</feature>
<dbReference type="InterPro" id="IPR025558">
    <property type="entry name" value="DUF4283"/>
</dbReference>
<feature type="compositionally biased region" description="Polar residues" evidence="1">
    <location>
        <begin position="522"/>
        <end position="538"/>
    </location>
</feature>